<dbReference type="AlphaFoldDB" id="A0A6A6HZ19"/>
<proteinExistence type="predicted"/>
<sequence>MLQSLAGIPTFFYLHRWSRALGVGTTPDYGCLSDLDHANFNTGNVLFPGSYCLGGQGQPPIYSPVGATMPISPQSFFLPHAELEAGLPGSRWPTDQQSAVWQAPSVMGATHPMASFAGIEDGEPDSIPGLWTNSAADCDPVAGTGFTPGQFGIPGTEMALLSSWNRAMDWDFSREMGLMVQGPKYEYEDSAMGRF</sequence>
<gene>
    <name evidence="1" type="ORF">BU26DRAFT_118050</name>
</gene>
<dbReference type="RefSeq" id="XP_033678459.1">
    <property type="nucleotide sequence ID" value="XM_033819483.1"/>
</dbReference>
<organism evidence="1 2">
    <name type="scientific">Trematosphaeria pertusa</name>
    <dbReference type="NCBI Taxonomy" id="390896"/>
    <lineage>
        <taxon>Eukaryota</taxon>
        <taxon>Fungi</taxon>
        <taxon>Dikarya</taxon>
        <taxon>Ascomycota</taxon>
        <taxon>Pezizomycotina</taxon>
        <taxon>Dothideomycetes</taxon>
        <taxon>Pleosporomycetidae</taxon>
        <taxon>Pleosporales</taxon>
        <taxon>Massarineae</taxon>
        <taxon>Trematosphaeriaceae</taxon>
        <taxon>Trematosphaeria</taxon>
    </lineage>
</organism>
<dbReference type="Proteomes" id="UP000800094">
    <property type="component" value="Unassembled WGS sequence"/>
</dbReference>
<accession>A0A6A6HZ19</accession>
<protein>
    <submittedName>
        <fullName evidence="1">Uncharacterized protein</fullName>
    </submittedName>
</protein>
<evidence type="ECO:0000313" key="1">
    <source>
        <dbReference type="EMBL" id="KAF2243455.1"/>
    </source>
</evidence>
<evidence type="ECO:0000313" key="2">
    <source>
        <dbReference type="Proteomes" id="UP000800094"/>
    </source>
</evidence>
<dbReference type="EMBL" id="ML987205">
    <property type="protein sequence ID" value="KAF2243455.1"/>
    <property type="molecule type" value="Genomic_DNA"/>
</dbReference>
<keyword evidence="2" id="KW-1185">Reference proteome</keyword>
<reference evidence="1" key="1">
    <citation type="journal article" date="2020" name="Stud. Mycol.">
        <title>101 Dothideomycetes genomes: a test case for predicting lifestyles and emergence of pathogens.</title>
        <authorList>
            <person name="Haridas S."/>
            <person name="Albert R."/>
            <person name="Binder M."/>
            <person name="Bloem J."/>
            <person name="Labutti K."/>
            <person name="Salamov A."/>
            <person name="Andreopoulos B."/>
            <person name="Baker S."/>
            <person name="Barry K."/>
            <person name="Bills G."/>
            <person name="Bluhm B."/>
            <person name="Cannon C."/>
            <person name="Castanera R."/>
            <person name="Culley D."/>
            <person name="Daum C."/>
            <person name="Ezra D."/>
            <person name="Gonzalez J."/>
            <person name="Henrissat B."/>
            <person name="Kuo A."/>
            <person name="Liang C."/>
            <person name="Lipzen A."/>
            <person name="Lutzoni F."/>
            <person name="Magnuson J."/>
            <person name="Mondo S."/>
            <person name="Nolan M."/>
            <person name="Ohm R."/>
            <person name="Pangilinan J."/>
            <person name="Park H.-J."/>
            <person name="Ramirez L."/>
            <person name="Alfaro M."/>
            <person name="Sun H."/>
            <person name="Tritt A."/>
            <person name="Yoshinaga Y."/>
            <person name="Zwiers L.-H."/>
            <person name="Turgeon B."/>
            <person name="Goodwin S."/>
            <person name="Spatafora J."/>
            <person name="Crous P."/>
            <person name="Grigoriev I."/>
        </authorList>
    </citation>
    <scope>NUCLEOTIDE SEQUENCE</scope>
    <source>
        <strain evidence="1">CBS 122368</strain>
    </source>
</reference>
<name>A0A6A6HZ19_9PLEO</name>
<dbReference type="GeneID" id="54572813"/>